<sequence length="67" mass="7728">MLNEKKTVKFQSHAHVRTPRSAPEHVGHFFVTMVLELKSPRVHWECVWGNPDGKADLYRPASPLDFT</sequence>
<gene>
    <name evidence="1" type="ORF">OUZ56_000075</name>
</gene>
<organism evidence="1 2">
    <name type="scientific">Daphnia magna</name>
    <dbReference type="NCBI Taxonomy" id="35525"/>
    <lineage>
        <taxon>Eukaryota</taxon>
        <taxon>Metazoa</taxon>
        <taxon>Ecdysozoa</taxon>
        <taxon>Arthropoda</taxon>
        <taxon>Crustacea</taxon>
        <taxon>Branchiopoda</taxon>
        <taxon>Diplostraca</taxon>
        <taxon>Cladocera</taxon>
        <taxon>Anomopoda</taxon>
        <taxon>Daphniidae</taxon>
        <taxon>Daphnia</taxon>
    </lineage>
</organism>
<proteinExistence type="predicted"/>
<evidence type="ECO:0000313" key="1">
    <source>
        <dbReference type="EMBL" id="KAK4018006.1"/>
    </source>
</evidence>
<keyword evidence="2" id="KW-1185">Reference proteome</keyword>
<protein>
    <submittedName>
        <fullName evidence="1">Uncharacterized protein</fullName>
    </submittedName>
</protein>
<dbReference type="EMBL" id="JAOYFB010000036">
    <property type="protein sequence ID" value="KAK4018006.1"/>
    <property type="molecule type" value="Genomic_DNA"/>
</dbReference>
<evidence type="ECO:0000313" key="2">
    <source>
        <dbReference type="Proteomes" id="UP001234178"/>
    </source>
</evidence>
<accession>A0ABQ9ZYN0</accession>
<name>A0ABQ9ZYN0_9CRUS</name>
<dbReference type="Proteomes" id="UP001234178">
    <property type="component" value="Unassembled WGS sequence"/>
</dbReference>
<comment type="caution">
    <text evidence="1">The sequence shown here is derived from an EMBL/GenBank/DDBJ whole genome shotgun (WGS) entry which is preliminary data.</text>
</comment>
<reference evidence="1 2" key="1">
    <citation type="journal article" date="2023" name="Nucleic Acids Res.">
        <title>The hologenome of Daphnia magna reveals possible DNA methylation and microbiome-mediated evolution of the host genome.</title>
        <authorList>
            <person name="Chaturvedi A."/>
            <person name="Li X."/>
            <person name="Dhandapani V."/>
            <person name="Marshall H."/>
            <person name="Kissane S."/>
            <person name="Cuenca-Cambronero M."/>
            <person name="Asole G."/>
            <person name="Calvet F."/>
            <person name="Ruiz-Romero M."/>
            <person name="Marangio P."/>
            <person name="Guigo R."/>
            <person name="Rago D."/>
            <person name="Mirbahai L."/>
            <person name="Eastwood N."/>
            <person name="Colbourne J.K."/>
            <person name="Zhou J."/>
            <person name="Mallon E."/>
            <person name="Orsini L."/>
        </authorList>
    </citation>
    <scope>NUCLEOTIDE SEQUENCE [LARGE SCALE GENOMIC DNA]</scope>
    <source>
        <strain evidence="1">LRV0_1</strain>
    </source>
</reference>